<dbReference type="KEGG" id="mrr:Moror_14683"/>
<evidence type="ECO:0000256" key="8">
    <source>
        <dbReference type="ARBA" id="ARBA00022989"/>
    </source>
</evidence>
<comment type="subcellular location">
    <subcellularLocation>
        <location evidence="14">Endoplasmic reticulum membrane</location>
        <topology evidence="14">Multi-pass membrane protein</topology>
    </subcellularLocation>
    <subcellularLocation>
        <location evidence="1">Membrane</location>
        <topology evidence="1">Multi-pass membrane protein</topology>
    </subcellularLocation>
</comment>
<dbReference type="Proteomes" id="UP000017559">
    <property type="component" value="Unassembled WGS sequence"/>
</dbReference>
<dbReference type="EC" id="4.2.1.134" evidence="4 14"/>
<dbReference type="UniPathway" id="UPA00094"/>
<comment type="caution">
    <text evidence="14">Lacks conserved residue(s) required for the propagation of feature annotation.</text>
</comment>
<evidence type="ECO:0000256" key="10">
    <source>
        <dbReference type="ARBA" id="ARBA00023136"/>
    </source>
</evidence>
<evidence type="ECO:0000256" key="12">
    <source>
        <dbReference type="ARBA" id="ARBA00023239"/>
    </source>
</evidence>
<name>V2X3R6_MONRO</name>
<evidence type="ECO:0000256" key="11">
    <source>
        <dbReference type="ARBA" id="ARBA00023160"/>
    </source>
</evidence>
<dbReference type="PANTHER" id="PTHR11035:SF3">
    <property type="entry name" value="VERY-LONG-CHAIN (3R)-3-HYDROXYACYL-COA DEHYDRATASE"/>
    <property type="match status" value="1"/>
</dbReference>
<gene>
    <name evidence="15" type="ORF">Moror_14683</name>
</gene>
<dbReference type="EMBL" id="AWSO01000646">
    <property type="protein sequence ID" value="ESK88447.1"/>
    <property type="molecule type" value="Genomic_DNA"/>
</dbReference>
<proteinExistence type="inferred from homology"/>
<keyword evidence="14" id="KW-0256">Endoplasmic reticulum</keyword>
<dbReference type="InterPro" id="IPR007482">
    <property type="entry name" value="Tyr_Pase-like_PTPLA"/>
</dbReference>
<evidence type="ECO:0000256" key="6">
    <source>
        <dbReference type="ARBA" id="ARBA00022692"/>
    </source>
</evidence>
<comment type="catalytic activity">
    <reaction evidence="13 14">
        <text>a very-long-chain (3R)-3-hydroxyacyl-CoA = a very-long-chain (2E)-enoyl-CoA + H2O</text>
        <dbReference type="Rhea" id="RHEA:45812"/>
        <dbReference type="ChEBI" id="CHEBI:15377"/>
        <dbReference type="ChEBI" id="CHEBI:83728"/>
        <dbReference type="ChEBI" id="CHEBI:85440"/>
        <dbReference type="EC" id="4.2.1.134"/>
    </reaction>
</comment>
<evidence type="ECO:0000256" key="5">
    <source>
        <dbReference type="ARBA" id="ARBA00022516"/>
    </source>
</evidence>
<dbReference type="PANTHER" id="PTHR11035">
    <property type="entry name" value="VERY-LONG-CHAIN (3R)-3-HYDROXYACYL-COA DEHYDRATASE"/>
    <property type="match status" value="1"/>
</dbReference>
<evidence type="ECO:0000256" key="1">
    <source>
        <dbReference type="ARBA" id="ARBA00004141"/>
    </source>
</evidence>
<feature type="transmembrane region" description="Helical" evidence="14">
    <location>
        <begin position="100"/>
        <end position="117"/>
    </location>
</feature>
<sequence>MEVMHALLGVVEQFSNAPTNPLFTLMVFAWSLTEVIRYLFYASALLGHEPPMLTYLRYMTFCVLYPLGAGSEAFLSYSMLPSSNPLSKSWISGKWGPYDYFRGVLFIIWWPGLYVMYTHMMKQRRKIFGGQKLGSASKKTN</sequence>
<evidence type="ECO:0000256" key="9">
    <source>
        <dbReference type="ARBA" id="ARBA00023098"/>
    </source>
</evidence>
<evidence type="ECO:0000256" key="14">
    <source>
        <dbReference type="RuleBase" id="RU363109"/>
    </source>
</evidence>
<feature type="transmembrane region" description="Helical" evidence="14">
    <location>
        <begin position="22"/>
        <end position="46"/>
    </location>
</feature>
<keyword evidence="9 14" id="KW-0443">Lipid metabolism</keyword>
<dbReference type="AlphaFoldDB" id="V2X3R6"/>
<protein>
    <recommendedName>
        <fullName evidence="4 14">Very-long-chain (3R)-3-hydroxyacyl-CoA dehydratase</fullName>
        <ecNumber evidence="4 14">4.2.1.134</ecNumber>
    </recommendedName>
</protein>
<comment type="similarity">
    <text evidence="3 14">Belongs to the very long-chain fatty acids dehydratase HACD family.</text>
</comment>
<dbReference type="OrthoDB" id="46988at2759"/>
<evidence type="ECO:0000256" key="13">
    <source>
        <dbReference type="ARBA" id="ARBA00036671"/>
    </source>
</evidence>
<dbReference type="GO" id="GO:0030148">
    <property type="term" value="P:sphingolipid biosynthetic process"/>
    <property type="evidence" value="ECO:0007669"/>
    <property type="project" value="TreeGrafter"/>
</dbReference>
<keyword evidence="8 14" id="KW-1133">Transmembrane helix</keyword>
<keyword evidence="5 14" id="KW-0444">Lipid biosynthesis</keyword>
<keyword evidence="10 14" id="KW-0472">Membrane</keyword>
<keyword evidence="6 14" id="KW-0812">Transmembrane</keyword>
<dbReference type="GO" id="GO:0030497">
    <property type="term" value="P:fatty acid elongation"/>
    <property type="evidence" value="ECO:0007669"/>
    <property type="project" value="TreeGrafter"/>
</dbReference>
<evidence type="ECO:0000256" key="7">
    <source>
        <dbReference type="ARBA" id="ARBA00022832"/>
    </source>
</evidence>
<organism evidence="15 16">
    <name type="scientific">Moniliophthora roreri (strain MCA 2997)</name>
    <name type="common">Cocoa frosty pod rot fungus</name>
    <name type="synonym">Crinipellis roreri</name>
    <dbReference type="NCBI Taxonomy" id="1381753"/>
    <lineage>
        <taxon>Eukaryota</taxon>
        <taxon>Fungi</taxon>
        <taxon>Dikarya</taxon>
        <taxon>Basidiomycota</taxon>
        <taxon>Agaricomycotina</taxon>
        <taxon>Agaricomycetes</taxon>
        <taxon>Agaricomycetidae</taxon>
        <taxon>Agaricales</taxon>
        <taxon>Marasmiineae</taxon>
        <taxon>Marasmiaceae</taxon>
        <taxon>Moniliophthora</taxon>
    </lineage>
</organism>
<evidence type="ECO:0000256" key="2">
    <source>
        <dbReference type="ARBA" id="ARBA00005194"/>
    </source>
</evidence>
<reference evidence="15 16" key="1">
    <citation type="journal article" date="2014" name="BMC Genomics">
        <title>Genome and secretome analysis of the hemibiotrophic fungal pathogen, Moniliophthora roreri, which causes frosty pod rot disease of cacao: mechanisms of the biotrophic and necrotrophic phases.</title>
        <authorList>
            <person name="Meinhardt L.W."/>
            <person name="Costa G.G.L."/>
            <person name="Thomazella D.P.T."/>
            <person name="Teixeira P.J.P.L."/>
            <person name="Carazzolle M.F."/>
            <person name="Schuster S.C."/>
            <person name="Carlson J.E."/>
            <person name="Guiltinan M.J."/>
            <person name="Mieczkowski P."/>
            <person name="Farmer A."/>
            <person name="Ramaraj T."/>
            <person name="Crozier J."/>
            <person name="Davis R.E."/>
            <person name="Shao J."/>
            <person name="Melnick R.L."/>
            <person name="Pereira G.A.G."/>
            <person name="Bailey B.A."/>
        </authorList>
    </citation>
    <scope>NUCLEOTIDE SEQUENCE [LARGE SCALE GENOMIC DNA]</scope>
    <source>
        <strain evidence="15 16">MCA 2997</strain>
    </source>
</reference>
<accession>V2X3R6</accession>
<comment type="pathway">
    <text evidence="2 14">Lipid metabolism; fatty acid biosynthesis.</text>
</comment>
<evidence type="ECO:0000313" key="15">
    <source>
        <dbReference type="EMBL" id="ESK88447.1"/>
    </source>
</evidence>
<dbReference type="GO" id="GO:0042761">
    <property type="term" value="P:very long-chain fatty acid biosynthetic process"/>
    <property type="evidence" value="ECO:0007669"/>
    <property type="project" value="TreeGrafter"/>
</dbReference>
<feature type="transmembrane region" description="Helical" evidence="14">
    <location>
        <begin position="58"/>
        <end position="80"/>
    </location>
</feature>
<evidence type="ECO:0000256" key="3">
    <source>
        <dbReference type="ARBA" id="ARBA00007811"/>
    </source>
</evidence>
<dbReference type="STRING" id="1381753.V2X3R6"/>
<evidence type="ECO:0000313" key="16">
    <source>
        <dbReference type="Proteomes" id="UP000017559"/>
    </source>
</evidence>
<comment type="function">
    <text evidence="14">Catalyzes the third of the four reactions of the long-chain fatty acids elongation cycle. This endoplasmic reticulum-bound enzymatic process, allows the addition of two carbons to the chain of long- and very long-chain fatty acids/VLCFAs per cycle. This enzyme catalyzes the dehydration of the 3-hydroxyacyl-CoA intermediate into trans-2,3-enoyl-CoA, within each cycle of fatty acid elongation. Thereby, it participates to the production of VLCFAs of different chain lengths that are involved in multiple biological processes as precursors of membrane lipids and lipid mediators.</text>
</comment>
<evidence type="ECO:0000256" key="4">
    <source>
        <dbReference type="ARBA" id="ARBA00013122"/>
    </source>
</evidence>
<keyword evidence="16" id="KW-1185">Reference proteome</keyword>
<dbReference type="Pfam" id="PF04387">
    <property type="entry name" value="PTPLA"/>
    <property type="match status" value="1"/>
</dbReference>
<keyword evidence="11 14" id="KW-0275">Fatty acid biosynthesis</keyword>
<dbReference type="GO" id="GO:0102158">
    <property type="term" value="F:very-long-chain (3R)-3-hydroxyacyl-CoA dehydratase activity"/>
    <property type="evidence" value="ECO:0007669"/>
    <property type="project" value="UniProtKB-EC"/>
</dbReference>
<dbReference type="HOGENOM" id="CLU_1532475_0_0_1"/>
<keyword evidence="12 14" id="KW-0456">Lyase</keyword>
<dbReference type="GO" id="GO:0005789">
    <property type="term" value="C:endoplasmic reticulum membrane"/>
    <property type="evidence" value="ECO:0007669"/>
    <property type="project" value="UniProtKB-SubCell"/>
</dbReference>
<comment type="caution">
    <text evidence="15">The sequence shown here is derived from an EMBL/GenBank/DDBJ whole genome shotgun (WGS) entry which is preliminary data.</text>
</comment>
<keyword evidence="7 14" id="KW-0276">Fatty acid metabolism</keyword>